<evidence type="ECO:0000259" key="3">
    <source>
        <dbReference type="Pfam" id="PF25275"/>
    </source>
</evidence>
<protein>
    <recommendedName>
        <fullName evidence="6">SGNH hydrolase-type esterase domain-containing protein</fullName>
    </recommendedName>
</protein>
<feature type="region of interest" description="Disordered" evidence="1">
    <location>
        <begin position="375"/>
        <end position="441"/>
    </location>
</feature>
<dbReference type="InterPro" id="IPR036514">
    <property type="entry name" value="SGNH_hydro_sf"/>
</dbReference>
<dbReference type="Proteomes" id="UP001144280">
    <property type="component" value="Unassembled WGS sequence"/>
</dbReference>
<sequence length="1527" mass="163641">MAVGATVVAVALSPPAAQARALDPGGGASKVAAPPSDTVDPKERDRVLAPGWHKSDDLVWTTSGDSTGLHVLVATARGGYGWKTVASLAEPGFDADLWIGNACITGSGRRLVVVYGPRTFTNDPDLFDRGGFTAVVDLHSGAVKKLPVQSSLAYFNPGCGTGERAVLSQYGGKRIDDPKVKGVHSRLITVDAAKGTIGKPLLLPTELSSPVPVGDAVVAAGAGRLVRVDGRGRMQGLVPTRGTAFRLAADRDGGVVFLDRQGESVRVRRTMPRANATPATLAEGGLTSVGLATGTAGQVFLTGAATNVTALPGTVRRLDVPNSSTVSTTGALALTRVAWAGQADPRVPVDTGGAARTLDIEARSVARKANLTFRVSPDASQSGAAAGSARSTHPNLNAAKKSGSAARVQGSPTDPVEGTDERYCSVPRNDPRNQAMQPKPRQVEWAVDQVITRSLTVSRPANWKNLGMPPYSPMSYFPPVDLIGGGRVPAQVMLGILAQESNMWQAPGFVLPGATGNPLIGNFYGRDIYNVDSSDDWNINWADADCGYGVAQVTDRMRLAGKEKPDEQPSHPYNMQRAVALDFVTNIAAGVQILQNKWNQVRAAGITVNNGDPLKIENWFMAAWAYNTGFYPNLGNGEPWGVGWANNPINPRYDPQRKAFLDTTYEDARTPQKWPYPEKIMGWAGHPVEINESPTTLVRGYNAAWWPGGDVQGPINRTAVKPPLNLFCDQSNHCVPGMKVEPDAPGMEEEPPGPCLHTDDHDRFDLRCWYHQSVQWKGGPGTTCGTCGNESVRFDPGYAYQDDGVSYPPNCGTMPSTWLIIDDQLDGTPSVRPDCARTFSNAGSFGFEFAPDGSGNYPSKVDLHQIGGGFSGHFFFGRTRTSAMHGGRLRVNGTWRLSNPISGWYKVKVAVPDHRAFTRQADYVINLGNGVTRHRVIGQVRKANTWVDLGLFNFNGRGSVSLSTVTRDGIGEESIAWDAVAFERASTPVAQYVAMGDSYSSGEGIDYYLPDSDHKRDGNDKNACHRSIRAYPYHVKLPGSSATIEQEAAAGRASFGFIACSGANTTSVTETAVNSPPAVTDQAGYTDWGRADHRFGELPQVDQGWLDVDTTHVTISIGGNDARFADVMHGCMVVNPLNGCYGADHRLTRRSNGAVDPSALRTFEMTVILNLLPAKLKAAYRAIHEKAPNAQIVVVGYPQLFPDHPWQTCQSVSPTTQRLLNNFSGMLGLITADAVADLALGGMNIKYVDPTDTWRNGGGATSRWACPTGSAGSWTNMVIAVAEPWSGREIPGAGSFHPKEAGHAALGVLASVALMEPSSVSTVATYFQSRAATRGITLSPSQATYAAERCLELTRIGGVGGDPCMTLPVFFPSVTDAGDAAVNDNEGLQQNPLWVLLRRAKNDEMAKILPSRNWYTQQGRQPNGCSRNPKPSPTHQCDEYPYYSSELAGRWDEFNHDLSPVSTTLKWVDEVPNGREGNVLGAMYGSCDITSATYDSTTKEKTAPGGRFLTIPLVLSTSPETLFICPP</sequence>
<name>A0ABQ5R0Q6_9ACTN</name>
<dbReference type="EMBL" id="BSDI01000029">
    <property type="protein sequence ID" value="GLH99994.1"/>
    <property type="molecule type" value="Genomic_DNA"/>
</dbReference>
<feature type="compositionally biased region" description="Polar residues" evidence="1">
    <location>
        <begin position="1416"/>
        <end position="1426"/>
    </location>
</feature>
<dbReference type="Gene3D" id="3.40.50.1110">
    <property type="entry name" value="SGNH hydrolase"/>
    <property type="match status" value="1"/>
</dbReference>
<dbReference type="Pfam" id="PF25275">
    <property type="entry name" value="Golvesin_C"/>
    <property type="match status" value="1"/>
</dbReference>
<dbReference type="InterPro" id="IPR037460">
    <property type="entry name" value="SEST-like"/>
</dbReference>
<organism evidence="4 5">
    <name type="scientific">Phytohabitans aurantiacus</name>
    <dbReference type="NCBI Taxonomy" id="3016789"/>
    <lineage>
        <taxon>Bacteria</taxon>
        <taxon>Bacillati</taxon>
        <taxon>Actinomycetota</taxon>
        <taxon>Actinomycetes</taxon>
        <taxon>Micromonosporales</taxon>
        <taxon>Micromonosporaceae</taxon>
    </lineage>
</organism>
<dbReference type="RefSeq" id="WP_281900030.1">
    <property type="nucleotide sequence ID" value="NZ_BSDI01000029.1"/>
</dbReference>
<dbReference type="Pfam" id="PF14040">
    <property type="entry name" value="DNase_NucA_NucB"/>
    <property type="match status" value="1"/>
</dbReference>
<feature type="domain" description="Golvesin/Xly CBD-like" evidence="3">
    <location>
        <begin position="891"/>
        <end position="984"/>
    </location>
</feature>
<evidence type="ECO:0000256" key="1">
    <source>
        <dbReference type="SAM" id="MobiDB-lite"/>
    </source>
</evidence>
<feature type="compositionally biased region" description="Low complexity" evidence="1">
    <location>
        <begin position="376"/>
        <end position="391"/>
    </location>
</feature>
<comment type="caution">
    <text evidence="4">The sequence shown here is derived from an EMBL/GenBank/DDBJ whole genome shotgun (WGS) entry which is preliminary data.</text>
</comment>
<feature type="region of interest" description="Disordered" evidence="1">
    <location>
        <begin position="1416"/>
        <end position="1436"/>
    </location>
</feature>
<accession>A0ABQ5R0Q6</accession>
<gene>
    <name evidence="4" type="ORF">Pa4123_52700</name>
</gene>
<evidence type="ECO:0000313" key="4">
    <source>
        <dbReference type="EMBL" id="GLH99994.1"/>
    </source>
</evidence>
<dbReference type="PANTHER" id="PTHR37981:SF1">
    <property type="entry name" value="SGNH HYDROLASE-TYPE ESTERASE DOMAIN-CONTAINING PROTEIN"/>
    <property type="match status" value="1"/>
</dbReference>
<dbReference type="InterPro" id="IPR029476">
    <property type="entry name" value="DNase_NucA_NucB"/>
</dbReference>
<dbReference type="SUPFAM" id="SSF52266">
    <property type="entry name" value="SGNH hydrolase"/>
    <property type="match status" value="1"/>
</dbReference>
<dbReference type="CDD" id="cd01823">
    <property type="entry name" value="SEST_like"/>
    <property type="match status" value="1"/>
</dbReference>
<evidence type="ECO:0000313" key="5">
    <source>
        <dbReference type="Proteomes" id="UP001144280"/>
    </source>
</evidence>
<keyword evidence="5" id="KW-1185">Reference proteome</keyword>
<feature type="region of interest" description="Disordered" evidence="1">
    <location>
        <begin position="18"/>
        <end position="43"/>
    </location>
</feature>
<proteinExistence type="predicted"/>
<evidence type="ECO:0000259" key="2">
    <source>
        <dbReference type="Pfam" id="PF14040"/>
    </source>
</evidence>
<dbReference type="PANTHER" id="PTHR37981">
    <property type="entry name" value="LIPASE 2"/>
    <property type="match status" value="1"/>
</dbReference>
<reference evidence="4" key="1">
    <citation type="submission" date="2022-12" db="EMBL/GenBank/DDBJ databases">
        <title>New Phytohabitans aurantiacus sp. RD004123 nov., an actinomycete isolated from soil.</title>
        <authorList>
            <person name="Triningsih D.W."/>
            <person name="Harunari E."/>
            <person name="Igarashi Y."/>
        </authorList>
    </citation>
    <scope>NUCLEOTIDE SEQUENCE</scope>
    <source>
        <strain evidence="4">RD004123</strain>
    </source>
</reference>
<dbReference type="InterPro" id="IPR033803">
    <property type="entry name" value="CBD-like_Golvesin-Xly"/>
</dbReference>
<feature type="domain" description="Deoxyribonuclease NucA/NucB" evidence="2">
    <location>
        <begin position="1416"/>
        <end position="1489"/>
    </location>
</feature>
<evidence type="ECO:0008006" key="6">
    <source>
        <dbReference type="Google" id="ProtNLM"/>
    </source>
</evidence>